<organism evidence="1 2">
    <name type="scientific">Panagrolaimus sp. ES5</name>
    <dbReference type="NCBI Taxonomy" id="591445"/>
    <lineage>
        <taxon>Eukaryota</taxon>
        <taxon>Metazoa</taxon>
        <taxon>Ecdysozoa</taxon>
        <taxon>Nematoda</taxon>
        <taxon>Chromadorea</taxon>
        <taxon>Rhabditida</taxon>
        <taxon>Tylenchina</taxon>
        <taxon>Panagrolaimomorpha</taxon>
        <taxon>Panagrolaimoidea</taxon>
        <taxon>Panagrolaimidae</taxon>
        <taxon>Panagrolaimus</taxon>
    </lineage>
</organism>
<proteinExistence type="predicted"/>
<evidence type="ECO:0000313" key="1">
    <source>
        <dbReference type="Proteomes" id="UP000887579"/>
    </source>
</evidence>
<protein>
    <submittedName>
        <fullName evidence="2">Ribosomal protein S14</fullName>
    </submittedName>
</protein>
<reference evidence="2" key="1">
    <citation type="submission" date="2022-11" db="UniProtKB">
        <authorList>
            <consortium name="WormBaseParasite"/>
        </authorList>
    </citation>
    <scope>IDENTIFICATION</scope>
</reference>
<accession>A0AC34GJ35</accession>
<dbReference type="WBParaSite" id="ES5_v2.g297.t1">
    <property type="protein sequence ID" value="ES5_v2.g297.t1"/>
    <property type="gene ID" value="ES5_v2.g297"/>
</dbReference>
<evidence type="ECO:0000313" key="2">
    <source>
        <dbReference type="WBParaSite" id="ES5_v2.g297.t1"/>
    </source>
</evidence>
<name>A0AC34GJ35_9BILA</name>
<dbReference type="Proteomes" id="UP000887579">
    <property type="component" value="Unplaced"/>
</dbReference>
<sequence>MKKERDKALLKKNFYWKRTKHIKKYYIRQKNKKGRYGLKKREKKSRRIQGWNDDSCFCFKSYVKAPKKVIIHFFLKRGLAFVCFFVDGSFGESDESYIIAQLFRCLSLSSYVSRRNFRNCPDGLYSRRNSNCRSFKAPRRWLKKEY</sequence>